<comment type="subcellular location">
    <subcellularLocation>
        <location evidence="1">Nucleus speckle</location>
    </subcellularLocation>
    <subcellularLocation>
        <location evidence="2">Nucleus</location>
        <location evidence="2">Nucleolus</location>
    </subcellularLocation>
</comment>
<feature type="compositionally biased region" description="Low complexity" evidence="8">
    <location>
        <begin position="56"/>
        <end position="66"/>
    </location>
</feature>
<evidence type="ECO:0000256" key="4">
    <source>
        <dbReference type="ARBA" id="ARBA00017993"/>
    </source>
</evidence>
<evidence type="ECO:0000256" key="8">
    <source>
        <dbReference type="SAM" id="MobiDB-lite"/>
    </source>
</evidence>
<dbReference type="CTD" id="20212218"/>
<organism evidence="10 11">
    <name type="scientific">Helobdella robusta</name>
    <name type="common">Californian leech</name>
    <dbReference type="NCBI Taxonomy" id="6412"/>
    <lineage>
        <taxon>Eukaryota</taxon>
        <taxon>Metazoa</taxon>
        <taxon>Spiralia</taxon>
        <taxon>Lophotrochozoa</taxon>
        <taxon>Annelida</taxon>
        <taxon>Clitellata</taxon>
        <taxon>Hirudinea</taxon>
        <taxon>Rhynchobdellida</taxon>
        <taxon>Glossiphoniidae</taxon>
        <taxon>Helobdella</taxon>
    </lineage>
</organism>
<dbReference type="Pfam" id="PF10500">
    <property type="entry name" value="SR-25"/>
    <property type="match status" value="1"/>
</dbReference>
<accession>T1FTS1</accession>
<feature type="compositionally biased region" description="Basic and acidic residues" evidence="8">
    <location>
        <begin position="67"/>
        <end position="78"/>
    </location>
</feature>
<dbReference type="AlphaFoldDB" id="T1FTS1"/>
<reference evidence="9 11" key="2">
    <citation type="journal article" date="2013" name="Nature">
        <title>Insights into bilaterian evolution from three spiralian genomes.</title>
        <authorList>
            <person name="Simakov O."/>
            <person name="Marletaz F."/>
            <person name="Cho S.J."/>
            <person name="Edsinger-Gonzales E."/>
            <person name="Havlak P."/>
            <person name="Hellsten U."/>
            <person name="Kuo D.H."/>
            <person name="Larsson T."/>
            <person name="Lv J."/>
            <person name="Arendt D."/>
            <person name="Savage R."/>
            <person name="Osoegawa K."/>
            <person name="de Jong P."/>
            <person name="Grimwood J."/>
            <person name="Chapman J.A."/>
            <person name="Shapiro H."/>
            <person name="Aerts A."/>
            <person name="Otillar R.P."/>
            <person name="Terry A.Y."/>
            <person name="Boore J.L."/>
            <person name="Grigoriev I.V."/>
            <person name="Lindberg D.R."/>
            <person name="Seaver E.C."/>
            <person name="Weisblat D.A."/>
            <person name="Putnam N.H."/>
            <person name="Rokhsar D.S."/>
        </authorList>
    </citation>
    <scope>NUCLEOTIDE SEQUENCE</scope>
</reference>
<evidence type="ECO:0000313" key="11">
    <source>
        <dbReference type="Proteomes" id="UP000015101"/>
    </source>
</evidence>
<proteinExistence type="inferred from homology"/>
<dbReference type="KEGG" id="hro:HELRODRAFT_192268"/>
<name>T1FTS1_HELRO</name>
<gene>
    <name evidence="10" type="primary">20212218</name>
    <name evidence="9" type="ORF">HELRODRAFT_192268</name>
</gene>
<comment type="similarity">
    <text evidence="3">Belongs to the ARL6IP4 family.</text>
</comment>
<feature type="compositionally biased region" description="Basic and acidic residues" evidence="8">
    <location>
        <begin position="1"/>
        <end position="13"/>
    </location>
</feature>
<dbReference type="EMBL" id="AMQM01005028">
    <property type="status" value="NOT_ANNOTATED_CDS"/>
    <property type="molecule type" value="Genomic_DNA"/>
</dbReference>
<evidence type="ECO:0000256" key="6">
    <source>
        <dbReference type="ARBA" id="ARBA00023187"/>
    </source>
</evidence>
<dbReference type="HOGENOM" id="CLU_1697436_0_0_1"/>
<keyword evidence="5" id="KW-0507">mRNA processing</keyword>
<dbReference type="GO" id="GO:0005730">
    <property type="term" value="C:nucleolus"/>
    <property type="evidence" value="ECO:0007669"/>
    <property type="project" value="UniProtKB-SubCell"/>
</dbReference>
<feature type="compositionally biased region" description="Basic residues" evidence="8">
    <location>
        <begin position="14"/>
        <end position="28"/>
    </location>
</feature>
<evidence type="ECO:0000256" key="2">
    <source>
        <dbReference type="ARBA" id="ARBA00004604"/>
    </source>
</evidence>
<evidence type="ECO:0000256" key="1">
    <source>
        <dbReference type="ARBA" id="ARBA00004324"/>
    </source>
</evidence>
<evidence type="ECO:0000313" key="9">
    <source>
        <dbReference type="EMBL" id="ESO01246.1"/>
    </source>
</evidence>
<feature type="region of interest" description="Disordered" evidence="8">
    <location>
        <begin position="1"/>
        <end position="95"/>
    </location>
</feature>
<evidence type="ECO:0000313" key="10">
    <source>
        <dbReference type="EnsemblMetazoa" id="HelroP192268"/>
    </source>
</evidence>
<evidence type="ECO:0000256" key="5">
    <source>
        <dbReference type="ARBA" id="ARBA00022664"/>
    </source>
</evidence>
<dbReference type="STRING" id="6412.T1FTS1"/>
<evidence type="ECO:0000256" key="3">
    <source>
        <dbReference type="ARBA" id="ARBA00006852"/>
    </source>
</evidence>
<dbReference type="EMBL" id="KB096785">
    <property type="protein sequence ID" value="ESO01246.1"/>
    <property type="molecule type" value="Genomic_DNA"/>
</dbReference>
<reference evidence="10" key="3">
    <citation type="submission" date="2015-06" db="UniProtKB">
        <authorList>
            <consortium name="EnsemblMetazoa"/>
        </authorList>
    </citation>
    <scope>IDENTIFICATION</scope>
</reference>
<dbReference type="OrthoDB" id="48562at2759"/>
<dbReference type="Proteomes" id="UP000015101">
    <property type="component" value="Unassembled WGS sequence"/>
</dbReference>
<keyword evidence="7" id="KW-0539">Nucleus</keyword>
<keyword evidence="6" id="KW-0508">mRNA splicing</keyword>
<dbReference type="GO" id="GO:0008380">
    <property type="term" value="P:RNA splicing"/>
    <property type="evidence" value="ECO:0007669"/>
    <property type="project" value="UniProtKB-KW"/>
</dbReference>
<dbReference type="InterPro" id="IPR019532">
    <property type="entry name" value="Nucl_RNA-splicing_assoc_SR-25"/>
</dbReference>
<dbReference type="GeneID" id="20212218"/>
<dbReference type="EnsemblMetazoa" id="HelroT192268">
    <property type="protein sequence ID" value="HelroP192268"/>
    <property type="gene ID" value="HelroG192268"/>
</dbReference>
<dbReference type="RefSeq" id="XP_009020482.1">
    <property type="nucleotide sequence ID" value="XM_009022234.1"/>
</dbReference>
<evidence type="ECO:0000256" key="7">
    <source>
        <dbReference type="ARBA" id="ARBA00023242"/>
    </source>
</evidence>
<dbReference type="InParanoid" id="T1FTS1"/>
<sequence>MKRKRENEDGNSEKKKKKKKKHKKKKSSSRSSSSSSGEDSHSDKCSDVLVGPEPGKLILIQSSQLQKQKDPKTKECSRIMKKMKTPMTKEEWDKEQKKLKRIYDPETGRNRLIRGSGEVMEEIVSKKRQKEINKNATTNDGQFYLKSAEKLLIPP</sequence>
<protein>
    <recommendedName>
        <fullName evidence="4">ADP-ribosylation factor-like protein 6-interacting protein 4</fullName>
    </recommendedName>
</protein>
<dbReference type="eggNOG" id="ENOG502SC00">
    <property type="taxonomic scope" value="Eukaryota"/>
</dbReference>
<dbReference type="GO" id="GO:0006397">
    <property type="term" value="P:mRNA processing"/>
    <property type="evidence" value="ECO:0007669"/>
    <property type="project" value="UniProtKB-KW"/>
</dbReference>
<keyword evidence="11" id="KW-1185">Reference proteome</keyword>
<reference evidence="11" key="1">
    <citation type="submission" date="2012-12" db="EMBL/GenBank/DDBJ databases">
        <authorList>
            <person name="Hellsten U."/>
            <person name="Grimwood J."/>
            <person name="Chapman J.A."/>
            <person name="Shapiro H."/>
            <person name="Aerts A."/>
            <person name="Otillar R.P."/>
            <person name="Terry A.Y."/>
            <person name="Boore J.L."/>
            <person name="Simakov O."/>
            <person name="Marletaz F."/>
            <person name="Cho S.-J."/>
            <person name="Edsinger-Gonzales E."/>
            <person name="Havlak P."/>
            <person name="Kuo D.-H."/>
            <person name="Larsson T."/>
            <person name="Lv J."/>
            <person name="Arendt D."/>
            <person name="Savage R."/>
            <person name="Osoegawa K."/>
            <person name="de Jong P."/>
            <person name="Lindberg D.R."/>
            <person name="Seaver E.C."/>
            <person name="Weisblat D.A."/>
            <person name="Putnam N.H."/>
            <person name="Grigoriev I.V."/>
            <person name="Rokhsar D.S."/>
        </authorList>
    </citation>
    <scope>NUCLEOTIDE SEQUENCE</scope>
</reference>
<dbReference type="GO" id="GO:0016607">
    <property type="term" value="C:nuclear speck"/>
    <property type="evidence" value="ECO:0007669"/>
    <property type="project" value="UniProtKB-SubCell"/>
</dbReference>